<evidence type="ECO:0000313" key="2">
    <source>
        <dbReference type="EMBL" id="OGG50005.1"/>
    </source>
</evidence>
<accession>A0A1F6CLK5</accession>
<name>A0A1F6CLK5_HANXR</name>
<sequence length="177" mass="18727">MLGAADRAALLRLARESIAARLCGAPPPASAIPEGPLTQPAGAFVTLRLRGELRGCVGQMAARGPLWRTIAEVAVKSAVEDDRFDPVSAHEVGDLRIDISVLSPPRRCAPADVVPGVHGVEIRSGAKRGVLLPQVSVEWKWNRDQLLDAVCHKAGLPAGAWKDAELSVFTAEVFGEA</sequence>
<dbReference type="InterPro" id="IPR002733">
    <property type="entry name" value="AMMECR1_domain"/>
</dbReference>
<organism evidence="2 3">
    <name type="scientific">Handelsmanbacteria sp. (strain RIFCSPLOWO2_12_FULL_64_10)</name>
    <dbReference type="NCBI Taxonomy" id="1817868"/>
    <lineage>
        <taxon>Bacteria</taxon>
        <taxon>Candidatus Handelsmaniibacteriota</taxon>
    </lineage>
</organism>
<dbReference type="InterPro" id="IPR023473">
    <property type="entry name" value="AMMECR1"/>
</dbReference>
<dbReference type="PROSITE" id="PS51112">
    <property type="entry name" value="AMMECR1"/>
    <property type="match status" value="1"/>
</dbReference>
<feature type="domain" description="AMMECR1" evidence="1">
    <location>
        <begin position="5"/>
        <end position="177"/>
    </location>
</feature>
<dbReference type="NCBIfam" id="TIGR04335">
    <property type="entry name" value="AmmeMemoSam_A"/>
    <property type="match status" value="1"/>
</dbReference>
<dbReference type="InterPro" id="IPR027485">
    <property type="entry name" value="AMMECR1_N"/>
</dbReference>
<dbReference type="Pfam" id="PF01871">
    <property type="entry name" value="AMMECR1"/>
    <property type="match status" value="1"/>
</dbReference>
<dbReference type="InterPro" id="IPR036071">
    <property type="entry name" value="AMMECR1_dom_sf"/>
</dbReference>
<dbReference type="EMBL" id="MFKF01000216">
    <property type="protein sequence ID" value="OGG50005.1"/>
    <property type="molecule type" value="Genomic_DNA"/>
</dbReference>
<dbReference type="InterPro" id="IPR027623">
    <property type="entry name" value="AmmeMemoSam_A"/>
</dbReference>
<dbReference type="SUPFAM" id="SSF143447">
    <property type="entry name" value="AMMECR1-like"/>
    <property type="match status" value="1"/>
</dbReference>
<evidence type="ECO:0000259" key="1">
    <source>
        <dbReference type="PROSITE" id="PS51112"/>
    </source>
</evidence>
<reference evidence="2 3" key="1">
    <citation type="journal article" date="2016" name="Nat. Commun.">
        <title>Thousands of microbial genomes shed light on interconnected biogeochemical processes in an aquifer system.</title>
        <authorList>
            <person name="Anantharaman K."/>
            <person name="Brown C.T."/>
            <person name="Hug L.A."/>
            <person name="Sharon I."/>
            <person name="Castelle C.J."/>
            <person name="Probst A.J."/>
            <person name="Thomas B.C."/>
            <person name="Singh A."/>
            <person name="Wilkins M.J."/>
            <person name="Karaoz U."/>
            <person name="Brodie E.L."/>
            <person name="Williams K.H."/>
            <person name="Hubbard S.S."/>
            <person name="Banfield J.F."/>
        </authorList>
    </citation>
    <scope>NUCLEOTIDE SEQUENCE [LARGE SCALE GENOMIC DNA]</scope>
    <source>
        <strain evidence="3">RIFCSPLOWO2_12_FULL_64_10</strain>
    </source>
</reference>
<dbReference type="NCBIfam" id="TIGR00296">
    <property type="entry name" value="TIGR00296 family protein"/>
    <property type="match status" value="1"/>
</dbReference>
<dbReference type="Gene3D" id="3.30.1490.150">
    <property type="entry name" value="Hypothetical protein ph0010, domain 2"/>
    <property type="match status" value="1"/>
</dbReference>
<gene>
    <name evidence="2" type="ORF">A3F84_02250</name>
</gene>
<proteinExistence type="predicted"/>
<protein>
    <recommendedName>
        <fullName evidence="1">AMMECR1 domain-containing protein</fullName>
    </recommendedName>
</protein>
<evidence type="ECO:0000313" key="3">
    <source>
        <dbReference type="Proteomes" id="UP000178606"/>
    </source>
</evidence>
<dbReference type="PANTHER" id="PTHR13016">
    <property type="entry name" value="AMMECR1 HOMOLOG"/>
    <property type="match status" value="1"/>
</dbReference>
<dbReference type="Proteomes" id="UP000178606">
    <property type="component" value="Unassembled WGS sequence"/>
</dbReference>
<dbReference type="PANTHER" id="PTHR13016:SF0">
    <property type="entry name" value="AMME SYNDROME CANDIDATE GENE 1 PROTEIN"/>
    <property type="match status" value="1"/>
</dbReference>
<comment type="caution">
    <text evidence="2">The sequence shown here is derived from an EMBL/GenBank/DDBJ whole genome shotgun (WGS) entry which is preliminary data.</text>
</comment>
<dbReference type="AlphaFoldDB" id="A0A1F6CLK5"/>
<dbReference type="Gene3D" id="3.30.700.20">
    <property type="entry name" value="Hypothetical protein ph0010, domain 1"/>
    <property type="match status" value="1"/>
</dbReference>